<dbReference type="SFLD" id="SFLDG01018">
    <property type="entry name" value="Squalene/Phytoene_Synthase_Lik"/>
    <property type="match status" value="1"/>
</dbReference>
<dbReference type="SFLD" id="SFLDG01212">
    <property type="entry name" value="Phytoene_synthase_like"/>
    <property type="match status" value="1"/>
</dbReference>
<reference evidence="2 3" key="2">
    <citation type="journal article" date="2011" name="Stand. Genomic Sci.">
        <title>Complete genome sequence of Isosphaera pallida type strain (IS1B).</title>
        <authorList>
            <consortium name="US DOE Joint Genome Institute (JGI-PGF)"/>
            <person name="Goker M."/>
            <person name="Cleland D."/>
            <person name="Saunders E."/>
            <person name="Lapidus A."/>
            <person name="Nolan M."/>
            <person name="Lucas S."/>
            <person name="Hammon N."/>
            <person name="Deshpande S."/>
            <person name="Cheng J.F."/>
            <person name="Tapia R."/>
            <person name="Han C."/>
            <person name="Goodwin L."/>
            <person name="Pitluck S."/>
            <person name="Liolios K."/>
            <person name="Pagani I."/>
            <person name="Ivanova N."/>
            <person name="Mavromatis K."/>
            <person name="Pati A."/>
            <person name="Chen A."/>
            <person name="Palaniappan K."/>
            <person name="Land M."/>
            <person name="Hauser L."/>
            <person name="Chang Y.J."/>
            <person name="Jeffries C.D."/>
            <person name="Detter J.C."/>
            <person name="Beck B."/>
            <person name="Woyke T."/>
            <person name="Bristow J."/>
            <person name="Eisen J.A."/>
            <person name="Markowitz V."/>
            <person name="Hugenholtz P."/>
            <person name="Kyrpides N.C."/>
            <person name="Klenk H.P."/>
        </authorList>
    </citation>
    <scope>NUCLEOTIDE SEQUENCE [LARGE SCALE GENOMIC DNA]</scope>
    <source>
        <strain evidence="3">ATCC 43644 / DSM 9630 / IS1B</strain>
    </source>
</reference>
<dbReference type="EMBL" id="CP002353">
    <property type="protein sequence ID" value="ADV62150.1"/>
    <property type="molecule type" value="Genomic_DNA"/>
</dbReference>
<dbReference type="AlphaFoldDB" id="E8QZL4"/>
<evidence type="ECO:0000256" key="1">
    <source>
        <dbReference type="ARBA" id="ARBA00022679"/>
    </source>
</evidence>
<dbReference type="InterPro" id="IPR002060">
    <property type="entry name" value="Squ/phyt_synthse"/>
</dbReference>
<dbReference type="RefSeq" id="WP_013564438.1">
    <property type="nucleotide sequence ID" value="NC_014962.1"/>
</dbReference>
<dbReference type="GO" id="GO:0051996">
    <property type="term" value="F:squalene synthase [NAD(P)H] activity"/>
    <property type="evidence" value="ECO:0007669"/>
    <property type="project" value="InterPro"/>
</dbReference>
<dbReference type="PROSITE" id="PS01044">
    <property type="entry name" value="SQUALEN_PHYTOEN_SYN_1"/>
    <property type="match status" value="1"/>
</dbReference>
<evidence type="ECO:0000313" key="3">
    <source>
        <dbReference type="Proteomes" id="UP000008631"/>
    </source>
</evidence>
<dbReference type="STRING" id="575540.Isop_1566"/>
<dbReference type="InterPro" id="IPR019845">
    <property type="entry name" value="Squalene/phytoene_synthase_CS"/>
</dbReference>
<protein>
    <submittedName>
        <fullName evidence="2">Phytoene synthase</fullName>
        <ecNumber evidence="2">2.5.1.32</ecNumber>
    </submittedName>
</protein>
<dbReference type="SFLD" id="SFLDS00005">
    <property type="entry name" value="Isoprenoid_Synthase_Type_I"/>
    <property type="match status" value="1"/>
</dbReference>
<dbReference type="GO" id="GO:0004311">
    <property type="term" value="F:geranylgeranyl diphosphate synthase activity"/>
    <property type="evidence" value="ECO:0007669"/>
    <property type="project" value="InterPro"/>
</dbReference>
<keyword evidence="1 2" id="KW-0808">Transferase</keyword>
<dbReference type="HOGENOM" id="CLU_037269_1_2_0"/>
<dbReference type="Pfam" id="PF00494">
    <property type="entry name" value="SQS_PSY"/>
    <property type="match status" value="1"/>
</dbReference>
<sequence>MGRETNSCRSVPTEVRWDGDWTDSRTSRGMAICRGITRRYARTFHFASHCLPREVRTHAYAVYGFCRWADNAVDDARDPSEALARIERARQALDDAYGTAPVSDGLRAFRWTVRRRGIPRQPFDALLDGMAMDLTINRYPDAAALDLYCHRVAGVVGIIMSYVFGFRHERCLVHADQLGRAMQLTNILRDVAEDLSMSRIYLPQDSLARHGVTESDLGQARVTEGFRRLMAEWIGRARELYRASDAGIPDLIGWSSRLTVKVMGNLYGGILDEIEALDYDVFHHRAHVTTSRKLIRLIRCLFDPILDQPPRPLPRRHAPRSLAGVPGRSSFLTLSLM</sequence>
<evidence type="ECO:0000313" key="2">
    <source>
        <dbReference type="EMBL" id="ADV62150.1"/>
    </source>
</evidence>
<dbReference type="PROSITE" id="PS01045">
    <property type="entry name" value="SQUALEN_PHYTOEN_SYN_2"/>
    <property type="match status" value="1"/>
</dbReference>
<dbReference type="eggNOG" id="COG1562">
    <property type="taxonomic scope" value="Bacteria"/>
</dbReference>
<name>E8QZL4_ISOPI</name>
<dbReference type="InterPro" id="IPR033904">
    <property type="entry name" value="Trans_IPPS_HH"/>
</dbReference>
<organism evidence="2 3">
    <name type="scientific">Isosphaera pallida (strain ATCC 43644 / DSM 9630 / IS1B)</name>
    <dbReference type="NCBI Taxonomy" id="575540"/>
    <lineage>
        <taxon>Bacteria</taxon>
        <taxon>Pseudomonadati</taxon>
        <taxon>Planctomycetota</taxon>
        <taxon>Planctomycetia</taxon>
        <taxon>Isosphaerales</taxon>
        <taxon>Isosphaeraceae</taxon>
        <taxon>Isosphaera</taxon>
    </lineage>
</organism>
<dbReference type="InterPro" id="IPR044843">
    <property type="entry name" value="Trans_IPPS_bact-type"/>
</dbReference>
<dbReference type="GO" id="GO:0016117">
    <property type="term" value="P:carotenoid biosynthetic process"/>
    <property type="evidence" value="ECO:0007669"/>
    <property type="project" value="UniProtKB-ARBA"/>
</dbReference>
<dbReference type="CDD" id="cd00683">
    <property type="entry name" value="Trans_IPPS_HH"/>
    <property type="match status" value="1"/>
</dbReference>
<dbReference type="SUPFAM" id="SSF48576">
    <property type="entry name" value="Terpenoid synthases"/>
    <property type="match status" value="1"/>
</dbReference>
<dbReference type="Proteomes" id="UP000008631">
    <property type="component" value="Chromosome"/>
</dbReference>
<reference key="1">
    <citation type="submission" date="2010-11" db="EMBL/GenBank/DDBJ databases">
        <title>The complete sequence of chromosome of Isophaera pallida ATCC 43644.</title>
        <authorList>
            <consortium name="US DOE Joint Genome Institute (JGI-PGF)"/>
            <person name="Lucas S."/>
            <person name="Copeland A."/>
            <person name="Lapidus A."/>
            <person name="Bruce D."/>
            <person name="Goodwin L."/>
            <person name="Pitluck S."/>
            <person name="Kyrpides N."/>
            <person name="Mavromatis K."/>
            <person name="Pagani I."/>
            <person name="Ivanova N."/>
            <person name="Saunders E."/>
            <person name="Brettin T."/>
            <person name="Detter J.C."/>
            <person name="Han C."/>
            <person name="Tapia R."/>
            <person name="Land M."/>
            <person name="Hauser L."/>
            <person name="Markowitz V."/>
            <person name="Cheng J.-F."/>
            <person name="Hugenholtz P."/>
            <person name="Woyke T."/>
            <person name="Wu D."/>
            <person name="Eisen J.A."/>
        </authorList>
    </citation>
    <scope>NUCLEOTIDE SEQUENCE</scope>
    <source>
        <strain>ATCC 43644</strain>
    </source>
</reference>
<dbReference type="OrthoDB" id="9787280at2"/>
<dbReference type="PANTHER" id="PTHR31480">
    <property type="entry name" value="BIFUNCTIONAL LYCOPENE CYCLASE/PHYTOENE SYNTHASE"/>
    <property type="match status" value="1"/>
</dbReference>
<dbReference type="EC" id="2.5.1.32" evidence="2"/>
<dbReference type="Gene3D" id="1.10.600.10">
    <property type="entry name" value="Farnesyl Diphosphate Synthase"/>
    <property type="match status" value="1"/>
</dbReference>
<accession>E8QZL4</accession>
<dbReference type="KEGG" id="ipa:Isop_1566"/>
<proteinExistence type="predicted"/>
<gene>
    <name evidence="2" type="ordered locus">Isop_1566</name>
</gene>
<dbReference type="InParanoid" id="E8QZL4"/>
<keyword evidence="3" id="KW-1185">Reference proteome</keyword>
<dbReference type="InterPro" id="IPR008949">
    <property type="entry name" value="Isoprenoid_synthase_dom_sf"/>
</dbReference>